<dbReference type="Gene3D" id="2.40.170.20">
    <property type="entry name" value="TonB-dependent receptor, beta-barrel domain"/>
    <property type="match status" value="1"/>
</dbReference>
<feature type="signal peptide" evidence="4">
    <location>
        <begin position="1"/>
        <end position="19"/>
    </location>
</feature>
<keyword evidence="4" id="KW-0732">Signal</keyword>
<gene>
    <name evidence="5" type="ORF">SAMN05421818_10156</name>
</gene>
<dbReference type="EMBL" id="FNDQ01000001">
    <property type="protein sequence ID" value="SDH26682.1"/>
    <property type="molecule type" value="Genomic_DNA"/>
</dbReference>
<dbReference type="InterPro" id="IPR036942">
    <property type="entry name" value="Beta-barrel_TonB_sf"/>
</dbReference>
<evidence type="ECO:0000256" key="2">
    <source>
        <dbReference type="ARBA" id="ARBA00023136"/>
    </source>
</evidence>
<reference evidence="6" key="1">
    <citation type="submission" date="2016-10" db="EMBL/GenBank/DDBJ databases">
        <authorList>
            <person name="Varghese N."/>
            <person name="Submissions S."/>
        </authorList>
    </citation>
    <scope>NUCLEOTIDE SEQUENCE [LARGE SCALE GENOMIC DNA]</scope>
    <source>
        <strain evidence="6">DSM 23313</strain>
    </source>
</reference>
<evidence type="ECO:0000313" key="6">
    <source>
        <dbReference type="Proteomes" id="UP000243588"/>
    </source>
</evidence>
<dbReference type="Pfam" id="PF13715">
    <property type="entry name" value="CarbopepD_reg_2"/>
    <property type="match status" value="1"/>
</dbReference>
<feature type="chain" id="PRO_5017479625" evidence="4">
    <location>
        <begin position="20"/>
        <end position="945"/>
    </location>
</feature>
<keyword evidence="2" id="KW-0472">Membrane</keyword>
<dbReference type="SUPFAM" id="SSF49464">
    <property type="entry name" value="Carboxypeptidase regulatory domain-like"/>
    <property type="match status" value="1"/>
</dbReference>
<evidence type="ECO:0000313" key="5">
    <source>
        <dbReference type="EMBL" id="SDH26682.1"/>
    </source>
</evidence>
<sequence length="945" mass="107626">MNTLIRYLLLAFATTTSFAQDKITISGRIIDSKNNNAFLGATVRIDDSNSYVLTDDNGYFNLEGAINKTHIVLISSAGYHTKRYPIAPTETDIDLGIIYFEEDYSLIAQMGLISLSENDIENEFNGYENTAGLLQATKDPFQQAAAFNWGSAFFRVRGLDNEQGKTMINGIIMNKVYDGRPQWGNWGGLNDATRNQDFAPGSTPSDFSFGGILGTQNITTRASHIRSGTKVGGSVANTNYNWRPFVIHSSGLNKNGWAYVISASYRGAKEGHWTGTNYDALSLFSSVEKKLNENHSLNFTAIYGQNKRGKNAPLTDEQISLKGVNYNPYWGYQGNDKRNARYKALKEPIFFFSHYWKVNTNTTLTSTVAYQFGHIANSRLGYIDNMNPDPTNYKNMPSYYLNRIDSQYWLMSPEEFTNLPEDNDFKMETIALLNQAESVKQQFIENGQLDWNWMYTINQANNGVSKIILYEDRQEDKLLSFNSNIKSLLSDNLTFDAGINYRRLKSTNFKKAIDLLGGEVFKDIDSYQSSSKQDSDLNNPNRFISTNDKFGYLYTIYADVIDVFTQFLFDYDKFNFYIAHKSSYNAYQREGQYKNAIYPTNSLGKSDLIEFTNFGFKGGATYHFSGRQAININIAFYNQAPTLRNTFANARVNNAVIPDISNENIFSIDGSYILRYTRLKARLTGYLNEIKNSTQVNFYYADGIGITDANGEYLTSTGGAFVTEYLTNVNKRNIGIEFGAEYKLTQTIKINSALAIGQSLYTNMPNLKLSSDNASKTFDYGKTYLKNYKVANGPQTAISVGFEYRSPTYWWISTNMNYLNNTFTNISALRRTRNFINDPTLNQPFENLTDVQVRERLRQERLPAFTVFNLIGGKSWRMPNRTFLGFFASVNNILDNQYKTGGFEQARNANYERELLNTSSGQNTFANKYWHAYGRTYFINLYYNF</sequence>
<comment type="subcellular location">
    <subcellularLocation>
        <location evidence="1">Cell outer membrane</location>
    </subcellularLocation>
</comment>
<evidence type="ECO:0000256" key="1">
    <source>
        <dbReference type="ARBA" id="ARBA00004442"/>
    </source>
</evidence>
<dbReference type="AlphaFoldDB" id="A0A1G8B082"/>
<evidence type="ECO:0000256" key="3">
    <source>
        <dbReference type="ARBA" id="ARBA00023237"/>
    </source>
</evidence>
<dbReference type="RefSeq" id="WP_090404417.1">
    <property type="nucleotide sequence ID" value="NZ_FNDQ01000001.1"/>
</dbReference>
<proteinExistence type="predicted"/>
<protein>
    <submittedName>
        <fullName evidence="5">CarboxypepD_reg-like domain-containing protein</fullName>
    </submittedName>
</protein>
<accession>A0A1G8B082</accession>
<keyword evidence="3" id="KW-0998">Cell outer membrane</keyword>
<dbReference type="GO" id="GO:0009279">
    <property type="term" value="C:cell outer membrane"/>
    <property type="evidence" value="ECO:0007669"/>
    <property type="project" value="UniProtKB-SubCell"/>
</dbReference>
<dbReference type="InterPro" id="IPR008969">
    <property type="entry name" value="CarboxyPept-like_regulatory"/>
</dbReference>
<keyword evidence="6" id="KW-1185">Reference proteome</keyword>
<organism evidence="5 6">
    <name type="scientific">Myroides phaeus</name>
    <dbReference type="NCBI Taxonomy" id="702745"/>
    <lineage>
        <taxon>Bacteria</taxon>
        <taxon>Pseudomonadati</taxon>
        <taxon>Bacteroidota</taxon>
        <taxon>Flavobacteriia</taxon>
        <taxon>Flavobacteriales</taxon>
        <taxon>Flavobacteriaceae</taxon>
        <taxon>Myroides</taxon>
    </lineage>
</organism>
<dbReference type="STRING" id="702745.SAMN05421818_10156"/>
<dbReference type="Gene3D" id="2.60.40.1120">
    <property type="entry name" value="Carboxypeptidase-like, regulatory domain"/>
    <property type="match status" value="1"/>
</dbReference>
<name>A0A1G8B082_9FLAO</name>
<dbReference type="SUPFAM" id="SSF56935">
    <property type="entry name" value="Porins"/>
    <property type="match status" value="1"/>
</dbReference>
<evidence type="ECO:0000256" key="4">
    <source>
        <dbReference type="SAM" id="SignalP"/>
    </source>
</evidence>
<dbReference type="Proteomes" id="UP000243588">
    <property type="component" value="Unassembled WGS sequence"/>
</dbReference>